<proteinExistence type="predicted"/>
<comment type="caution">
    <text evidence="2">The sequence shown here is derived from an EMBL/GenBank/DDBJ whole genome shotgun (WGS) entry which is preliminary data.</text>
</comment>
<protein>
    <submittedName>
        <fullName evidence="2">Uncharacterized protein</fullName>
    </submittedName>
</protein>
<evidence type="ECO:0000256" key="1">
    <source>
        <dbReference type="SAM" id="Phobius"/>
    </source>
</evidence>
<feature type="transmembrane region" description="Helical" evidence="1">
    <location>
        <begin position="148"/>
        <end position="167"/>
    </location>
</feature>
<feature type="transmembrane region" description="Helical" evidence="1">
    <location>
        <begin position="242"/>
        <end position="265"/>
    </location>
</feature>
<name>A0A923HJ33_9BURK</name>
<accession>A0A923HJ33</accession>
<feature type="transmembrane region" description="Helical" evidence="1">
    <location>
        <begin position="216"/>
        <end position="236"/>
    </location>
</feature>
<reference evidence="2" key="1">
    <citation type="submission" date="2020-08" db="EMBL/GenBank/DDBJ databases">
        <title>Novel species isolated from subtropical streams in China.</title>
        <authorList>
            <person name="Lu H."/>
        </authorList>
    </citation>
    <scope>NUCLEOTIDE SEQUENCE</scope>
    <source>
        <strain evidence="2">KACC 12607</strain>
    </source>
</reference>
<feature type="transmembrane region" description="Helical" evidence="1">
    <location>
        <begin position="45"/>
        <end position="69"/>
    </location>
</feature>
<keyword evidence="1" id="KW-0472">Membrane</keyword>
<feature type="transmembrane region" description="Helical" evidence="1">
    <location>
        <begin position="121"/>
        <end position="139"/>
    </location>
</feature>
<dbReference type="AlphaFoldDB" id="A0A923HJ33"/>
<dbReference type="Proteomes" id="UP000634011">
    <property type="component" value="Unassembled WGS sequence"/>
</dbReference>
<feature type="transmembrane region" description="Helical" evidence="1">
    <location>
        <begin position="187"/>
        <end position="204"/>
    </location>
</feature>
<evidence type="ECO:0000313" key="2">
    <source>
        <dbReference type="EMBL" id="MBC3863343.1"/>
    </source>
</evidence>
<gene>
    <name evidence="2" type="ORF">H8K32_14660</name>
</gene>
<sequence>MEQLNKSILTKAIVQDAALQKGLFALETIRQRDSQSSTHRSMGSFSLAPALLFQIIVLPIVFCILLLGLKPYIFAGWQQCILFFARQLSIPLLALNEQPDLSHLGFTWNGVITATAGDLNAWWVSFFMTLLALIGSFWLDKHRIPLKYLLRIICVLQIFSMAFFFFFPDRFPYTIDSHSLNLINMGYVVILGIPFMLSLGYYVLEVSLLRKIISTIYVLIYFLVLVPFQVMFHMLLLQYCSLLIMPVLYVCLGMLFDVLIFVALYSQLASKIGQQAMK</sequence>
<evidence type="ECO:0000313" key="3">
    <source>
        <dbReference type="Proteomes" id="UP000634011"/>
    </source>
</evidence>
<keyword evidence="1" id="KW-1133">Transmembrane helix</keyword>
<keyword evidence="3" id="KW-1185">Reference proteome</keyword>
<organism evidence="2 3">
    <name type="scientific">Undibacterium jejuense</name>
    <dbReference type="NCBI Taxonomy" id="1344949"/>
    <lineage>
        <taxon>Bacteria</taxon>
        <taxon>Pseudomonadati</taxon>
        <taxon>Pseudomonadota</taxon>
        <taxon>Betaproteobacteria</taxon>
        <taxon>Burkholderiales</taxon>
        <taxon>Oxalobacteraceae</taxon>
        <taxon>Undibacterium</taxon>
    </lineage>
</organism>
<keyword evidence="1" id="KW-0812">Transmembrane</keyword>
<dbReference type="EMBL" id="JACOFV010000014">
    <property type="protein sequence ID" value="MBC3863343.1"/>
    <property type="molecule type" value="Genomic_DNA"/>
</dbReference>